<dbReference type="InterPro" id="IPR046362">
    <property type="entry name" value="Zw10/DSL1_C_sf"/>
</dbReference>
<evidence type="ECO:0000313" key="5">
    <source>
        <dbReference type="Proteomes" id="UP000001429"/>
    </source>
</evidence>
<feature type="compositionally biased region" description="Acidic residues" evidence="2">
    <location>
        <begin position="372"/>
        <end position="394"/>
    </location>
</feature>
<dbReference type="OrthoDB" id="534815at2759"/>
<feature type="coiled-coil region" evidence="1">
    <location>
        <begin position="1"/>
        <end position="35"/>
    </location>
</feature>
<evidence type="ECO:0000256" key="1">
    <source>
        <dbReference type="SAM" id="Coils"/>
    </source>
</evidence>
<evidence type="ECO:0000313" key="4">
    <source>
        <dbReference type="EMBL" id="EEQ43743.1"/>
    </source>
</evidence>
<dbReference type="Proteomes" id="UP000001429">
    <property type="component" value="Chromosome R"/>
</dbReference>
<dbReference type="InterPro" id="IPR021876">
    <property type="entry name" value="Dsl1_C"/>
</dbReference>
<dbReference type="HOGENOM" id="CLU_023998_0_0_1"/>
<sequence>MPSIEQQLEDQELYLKDIEQNINKTLSKINKTTLENDNDFRKQFEEIPQDSNTTESNNLTDLTITELNNKFEIVTDNLQQLNELQEINSKLKEIETYLGKPKTLQSILDLQYLNNLFKQIIIDTNSQYIIYKQIKKRVDSLYENFVNQLNEYLTILLIPDPLTITNIAILQDFNRFLLKNGHNNMNAYDKYKENWDKLVDSILGDSTPTPSKQLSLIVDELEDTIKLEIVSDNEDNNFIKSITNLIRFINELQYPIIKNYLNSKISKNLIDKISININQIINDKQQLNDLDELVKLCHETNWNILSRMEGIGNGGGDSLQEKLNKLHLGWIVDNYVDKIKKIYKSDAIKQTELIDFYSGKLEKQEEKPTKDDNDEDDGWNDNWDDGWEEEEEAEANPSGKVPDRDTSSEKIVITKIPFELLKLINEFSKYSSDLNYLITSIQALSTIEYPSLANSFLLLNDLNYLSSKLTSLHGDDNDDDAQKLIQFVNCNWNQVLIKFYSELKIVLSSLNLENDESLSNSDELDDYNLNQLSLIYKWFNILFEEKQLKSTNRPKFILLVIDLVEFINNWLIQMIFNLDDISEFQCTKITHIIDNINNVTIPYIQELGINKSSSSIESYDKLNNVKFLINNHLKDIMERFYQGELFNLETQELVNMIKSIFIQSELRDNYIQEIIEFRNMS</sequence>
<proteinExistence type="predicted"/>
<accession>C4YMB2</accession>
<dbReference type="OMA" id="NHLKDIM"/>
<name>C4YMB2_CANAW</name>
<dbReference type="Gene3D" id="1.10.357.150">
    <property type="match status" value="1"/>
</dbReference>
<gene>
    <name evidence="4" type="ORF">CAWG_01991</name>
</gene>
<protein>
    <recommendedName>
        <fullName evidence="3">Retrograde transport protein Dsl1 C-terminal domain-containing protein</fullName>
    </recommendedName>
</protein>
<keyword evidence="1" id="KW-0175">Coiled coil</keyword>
<dbReference type="Pfam" id="PF11989">
    <property type="entry name" value="Dsl1_C"/>
    <property type="match status" value="1"/>
</dbReference>
<evidence type="ECO:0000256" key="2">
    <source>
        <dbReference type="SAM" id="MobiDB-lite"/>
    </source>
</evidence>
<feature type="region of interest" description="Disordered" evidence="2">
    <location>
        <begin position="364"/>
        <end position="406"/>
    </location>
</feature>
<dbReference type="PaxDb" id="5476-C4YMB2"/>
<dbReference type="AlphaFoldDB" id="C4YMB2"/>
<reference evidence="4 5" key="1">
    <citation type="journal article" date="2009" name="Nature">
        <title>Evolution of pathogenicity and sexual reproduction in eight Candida genomes.</title>
        <authorList>
            <person name="Butler G."/>
            <person name="Rasmussen M.D."/>
            <person name="Lin M.F."/>
            <person name="Santos M.A."/>
            <person name="Sakthikumar S."/>
            <person name="Munro C.A."/>
            <person name="Rheinbay E."/>
            <person name="Grabherr M."/>
            <person name="Forche A."/>
            <person name="Reedy J.L."/>
            <person name="Agrafioti I."/>
            <person name="Arnaud M.B."/>
            <person name="Bates S."/>
            <person name="Brown A.J."/>
            <person name="Brunke S."/>
            <person name="Costanzo M.C."/>
            <person name="Fitzpatrick D.A."/>
            <person name="de Groot P.W."/>
            <person name="Harris D."/>
            <person name="Hoyer L.L."/>
            <person name="Hube B."/>
            <person name="Klis F.M."/>
            <person name="Kodira C."/>
            <person name="Lennard N."/>
            <person name="Logue M.E."/>
            <person name="Martin R."/>
            <person name="Neiman A.M."/>
            <person name="Nikolaou E."/>
            <person name="Quail M.A."/>
            <person name="Quinn J."/>
            <person name="Santos M.C."/>
            <person name="Schmitzberger F.F."/>
            <person name="Sherlock G."/>
            <person name="Shah P."/>
            <person name="Silverstein K.A."/>
            <person name="Skrzypek M.S."/>
            <person name="Soll D."/>
            <person name="Staggs R."/>
            <person name="Stansfield I."/>
            <person name="Stumpf M.P."/>
            <person name="Sudbery P.E."/>
            <person name="Srikantha T."/>
            <person name="Zeng Q."/>
            <person name="Berman J."/>
            <person name="Berriman M."/>
            <person name="Heitman J."/>
            <person name="Gow N.A."/>
            <person name="Lorenz M.C."/>
            <person name="Birren B.W."/>
            <person name="Kellis M."/>
            <person name="Cuomo C.A."/>
        </authorList>
    </citation>
    <scope>NUCLEOTIDE SEQUENCE [LARGE SCALE GENOMIC DNA]</scope>
    <source>
        <strain evidence="4 5">WO-1</strain>
    </source>
</reference>
<organism evidence="4 5">
    <name type="scientific">Candida albicans (strain WO-1)</name>
    <name type="common">Yeast</name>
    <dbReference type="NCBI Taxonomy" id="294748"/>
    <lineage>
        <taxon>Eukaryota</taxon>
        <taxon>Fungi</taxon>
        <taxon>Dikarya</taxon>
        <taxon>Ascomycota</taxon>
        <taxon>Saccharomycotina</taxon>
        <taxon>Pichiomycetes</taxon>
        <taxon>Debaryomycetaceae</taxon>
        <taxon>Candida/Lodderomyces clade</taxon>
        <taxon>Candida</taxon>
    </lineage>
</organism>
<dbReference type="VEuPathDB" id="FungiDB:CAWG_01991"/>
<dbReference type="EMBL" id="CM000309">
    <property type="protein sequence ID" value="EEQ43743.1"/>
    <property type="molecule type" value="Genomic_DNA"/>
</dbReference>
<keyword evidence="5" id="KW-1185">Reference proteome</keyword>
<evidence type="ECO:0000259" key="3">
    <source>
        <dbReference type="Pfam" id="PF11989"/>
    </source>
</evidence>
<feature type="domain" description="Retrograde transport protein Dsl1 C-terminal" evidence="3">
    <location>
        <begin position="559"/>
        <end position="680"/>
    </location>
</feature>